<proteinExistence type="inferred from homology"/>
<comment type="caution">
    <text evidence="10">The sequence shown here is derived from an EMBL/GenBank/DDBJ whole genome shotgun (WGS) entry which is preliminary data.</text>
</comment>
<evidence type="ECO:0000259" key="9">
    <source>
        <dbReference type="Pfam" id="PF03600"/>
    </source>
</evidence>
<feature type="transmembrane region" description="Helical" evidence="8">
    <location>
        <begin position="98"/>
        <end position="127"/>
    </location>
</feature>
<feature type="transmembrane region" description="Helical" evidence="8">
    <location>
        <begin position="31"/>
        <end position="49"/>
    </location>
</feature>
<evidence type="ECO:0000256" key="4">
    <source>
        <dbReference type="ARBA" id="ARBA00022475"/>
    </source>
</evidence>
<dbReference type="PRINTS" id="PR00758">
    <property type="entry name" value="ARSENICPUMP"/>
</dbReference>
<dbReference type="InterPro" id="IPR004680">
    <property type="entry name" value="Cit_transptr-like_dom"/>
</dbReference>
<comment type="similarity">
    <text evidence="2">Belongs to the CitM (TC 2.A.11) transporter family.</text>
</comment>
<reference evidence="10 11" key="1">
    <citation type="journal article" date="2020" name="Biotechnol. Biofuels">
        <title>New insights from the biogas microbiome by comprehensive genome-resolved metagenomics of nearly 1600 species originating from multiple anaerobic digesters.</title>
        <authorList>
            <person name="Campanaro S."/>
            <person name="Treu L."/>
            <person name="Rodriguez-R L.M."/>
            <person name="Kovalovszki A."/>
            <person name="Ziels R.M."/>
            <person name="Maus I."/>
            <person name="Zhu X."/>
            <person name="Kougias P.G."/>
            <person name="Basile A."/>
            <person name="Luo G."/>
            <person name="Schluter A."/>
            <person name="Konstantinidis K.T."/>
            <person name="Angelidaki I."/>
        </authorList>
    </citation>
    <scope>NUCLEOTIDE SEQUENCE [LARGE SCALE GENOMIC DNA]</scope>
    <source>
        <strain evidence="10">AS27yjCOA_157</strain>
    </source>
</reference>
<feature type="transmembrane region" description="Helical" evidence="8">
    <location>
        <begin position="7"/>
        <end position="25"/>
    </location>
</feature>
<dbReference type="InterPro" id="IPR000802">
    <property type="entry name" value="Arsenical_pump_ArsB"/>
</dbReference>
<dbReference type="PANTHER" id="PTHR43302">
    <property type="entry name" value="TRANSPORTER ARSB-RELATED"/>
    <property type="match status" value="1"/>
</dbReference>
<comment type="subcellular location">
    <subcellularLocation>
        <location evidence="1">Cell membrane</location>
        <topology evidence="1">Multi-pass membrane protein</topology>
    </subcellularLocation>
</comment>
<gene>
    <name evidence="10" type="ORF">GX426_08875</name>
</gene>
<dbReference type="AlphaFoldDB" id="A0A7K4AJR2"/>
<evidence type="ECO:0000256" key="2">
    <source>
        <dbReference type="ARBA" id="ARBA00009843"/>
    </source>
</evidence>
<dbReference type="RefSeq" id="WP_276620484.1">
    <property type="nucleotide sequence ID" value="NZ_DAOSEI010000004.1"/>
</dbReference>
<dbReference type="Proteomes" id="UP000544742">
    <property type="component" value="Unassembled WGS sequence"/>
</dbReference>
<feature type="transmembrane region" description="Helical" evidence="8">
    <location>
        <begin position="252"/>
        <end position="269"/>
    </location>
</feature>
<feature type="transmembrane region" description="Helical" evidence="8">
    <location>
        <begin position="319"/>
        <end position="340"/>
    </location>
</feature>
<dbReference type="EMBL" id="JAAYUN010000155">
    <property type="protein sequence ID" value="NLJ23204.1"/>
    <property type="molecule type" value="Genomic_DNA"/>
</dbReference>
<keyword evidence="4" id="KW-1003">Cell membrane</keyword>
<evidence type="ECO:0000256" key="8">
    <source>
        <dbReference type="SAM" id="Phobius"/>
    </source>
</evidence>
<keyword evidence="6 8" id="KW-1133">Transmembrane helix</keyword>
<protein>
    <submittedName>
        <fullName evidence="10">Anion transporter</fullName>
    </submittedName>
</protein>
<accession>A0A7K4AJR2</accession>
<evidence type="ECO:0000256" key="5">
    <source>
        <dbReference type="ARBA" id="ARBA00022692"/>
    </source>
</evidence>
<evidence type="ECO:0000256" key="6">
    <source>
        <dbReference type="ARBA" id="ARBA00022989"/>
    </source>
</evidence>
<dbReference type="PANTHER" id="PTHR43302:SF5">
    <property type="entry name" value="TRANSPORTER ARSB-RELATED"/>
    <property type="match status" value="1"/>
</dbReference>
<keyword evidence="3" id="KW-0813">Transport</keyword>
<feature type="transmembrane region" description="Helical" evidence="8">
    <location>
        <begin position="281"/>
        <end position="299"/>
    </location>
</feature>
<feature type="domain" description="Citrate transporter-like" evidence="9">
    <location>
        <begin position="23"/>
        <end position="347"/>
    </location>
</feature>
<dbReference type="Pfam" id="PF03600">
    <property type="entry name" value="CitMHS"/>
    <property type="match status" value="1"/>
</dbReference>
<evidence type="ECO:0000313" key="10">
    <source>
        <dbReference type="EMBL" id="NLJ23204.1"/>
    </source>
</evidence>
<dbReference type="GO" id="GO:0015105">
    <property type="term" value="F:arsenite transmembrane transporter activity"/>
    <property type="evidence" value="ECO:0007669"/>
    <property type="project" value="InterPro"/>
</dbReference>
<sequence length="411" mass="45165">MLDAINISAIALALVLLLIAIRQLGEFKLQIWQIMLLGALLVLLSGEISPVDAASAINPDVMIFLAGMFVIGEAMRESGYLFHLFNRIFCRAKNLDQLLLLILFAMGFLSALLMNDTLAIIGTPLMLYLAQALRISPKLLLLTLAFAVTTGSAMSPIGNPQNLLIAINGSLTNPFLVFFQYLFIPTVANLVLAYLLLRLFYKSQFQQTAIEIPKECISDPTLANISRISIILLLILILAKVLAVTVQSSQHFSLTYIAIFSALPVILFSSRRWEIMKHIDWCTLVFFAAMFVLMDSVWRSGFFQSMMEESSLGFGSIPVILALSVFLSQIISNVPFVALFQPLLINPSAQDLMALAAGSTIAGNLFILGAASNVIIIQNAEKSGETLTFLDFARVGVPLTALNVFVYWIFL</sequence>
<feature type="transmembrane region" description="Helical" evidence="8">
    <location>
        <begin position="352"/>
        <end position="377"/>
    </location>
</feature>
<feature type="transmembrane region" description="Helical" evidence="8">
    <location>
        <begin position="222"/>
        <end position="246"/>
    </location>
</feature>
<keyword evidence="5 8" id="KW-0812">Transmembrane</keyword>
<organism evidence="10 11">
    <name type="scientific">Methanothrix soehngenii</name>
    <name type="common">Methanosaeta concilii</name>
    <dbReference type="NCBI Taxonomy" id="2223"/>
    <lineage>
        <taxon>Archaea</taxon>
        <taxon>Methanobacteriati</taxon>
        <taxon>Methanobacteriota</taxon>
        <taxon>Stenosarchaea group</taxon>
        <taxon>Methanomicrobia</taxon>
        <taxon>Methanotrichales</taxon>
        <taxon>Methanotrichaceae</taxon>
        <taxon>Methanothrix</taxon>
    </lineage>
</organism>
<feature type="transmembrane region" description="Helical" evidence="8">
    <location>
        <begin position="178"/>
        <end position="201"/>
    </location>
</feature>
<evidence type="ECO:0000256" key="1">
    <source>
        <dbReference type="ARBA" id="ARBA00004651"/>
    </source>
</evidence>
<name>A0A7K4AJR2_METSH</name>
<evidence type="ECO:0000256" key="7">
    <source>
        <dbReference type="ARBA" id="ARBA00023136"/>
    </source>
</evidence>
<evidence type="ECO:0000313" key="11">
    <source>
        <dbReference type="Proteomes" id="UP000544742"/>
    </source>
</evidence>
<dbReference type="GO" id="GO:0005886">
    <property type="term" value="C:plasma membrane"/>
    <property type="evidence" value="ECO:0007669"/>
    <property type="project" value="UniProtKB-SubCell"/>
</dbReference>
<evidence type="ECO:0000256" key="3">
    <source>
        <dbReference type="ARBA" id="ARBA00022448"/>
    </source>
</evidence>
<keyword evidence="7 8" id="KW-0472">Membrane</keyword>
<feature type="transmembrane region" description="Helical" evidence="8">
    <location>
        <begin position="61"/>
        <end position="78"/>
    </location>
</feature>
<feature type="transmembrane region" description="Helical" evidence="8">
    <location>
        <begin position="389"/>
        <end position="410"/>
    </location>
</feature>